<feature type="domain" description="DSBA-like thioredoxin" evidence="1">
    <location>
        <begin position="36"/>
        <end position="237"/>
    </location>
</feature>
<dbReference type="CDD" id="cd03024">
    <property type="entry name" value="DsbA_FrnE"/>
    <property type="match status" value="1"/>
</dbReference>
<dbReference type="SUPFAM" id="SSF52833">
    <property type="entry name" value="Thioredoxin-like"/>
    <property type="match status" value="1"/>
</dbReference>
<protein>
    <submittedName>
        <fullName evidence="2">Predicted dithiol-disulfide isomerase, DsbA family</fullName>
    </submittedName>
</protein>
<dbReference type="PANTHER" id="PTHR13887:SF41">
    <property type="entry name" value="THIOREDOXIN SUPERFAMILY PROTEIN"/>
    <property type="match status" value="1"/>
</dbReference>
<sequence>MTNRHRNSKNVHTGGQALAIGGKSPYLGAMTDKVSVDIVADLVCPWCWLGKRNWDAARKLVPEIPVETVWRPYQLDPDLPRAGRPYGEYMKAKFSGENTERWAQMRAYLEQAAPAAGIEFRFDAIPVRPNTLNAHRVLRWAAGQGVEDAAAEGLFRAFFADSRDIGDIETLSQIAGAAGLDGELTAELLSANQDEAALRDEEAFFRKLGVSGVPTYIFNGRFAVSGAQEPKILADAIRQAAQEPPEQE</sequence>
<dbReference type="AlphaFoldDB" id="A0A1G9WZN1"/>
<dbReference type="EMBL" id="FNHG01000031">
    <property type="protein sequence ID" value="SDM89930.1"/>
    <property type="molecule type" value="Genomic_DNA"/>
</dbReference>
<accession>A0A1G9WZN1</accession>
<dbReference type="Gene3D" id="3.40.30.10">
    <property type="entry name" value="Glutaredoxin"/>
    <property type="match status" value="1"/>
</dbReference>
<gene>
    <name evidence="2" type="ORF">SAMN04488568_1314</name>
</gene>
<keyword evidence="2" id="KW-0413">Isomerase</keyword>
<evidence type="ECO:0000313" key="2">
    <source>
        <dbReference type="EMBL" id="SDM89930.1"/>
    </source>
</evidence>
<dbReference type="InterPro" id="IPR001853">
    <property type="entry name" value="DSBA-like_thioredoxin_dom"/>
</dbReference>
<dbReference type="PANTHER" id="PTHR13887">
    <property type="entry name" value="GLUTATHIONE S-TRANSFERASE KAPPA"/>
    <property type="match status" value="1"/>
</dbReference>
<organism evidence="2 3">
    <name type="scientific">Maricaulis salignorans</name>
    <dbReference type="NCBI Taxonomy" id="144026"/>
    <lineage>
        <taxon>Bacteria</taxon>
        <taxon>Pseudomonadati</taxon>
        <taxon>Pseudomonadota</taxon>
        <taxon>Alphaproteobacteria</taxon>
        <taxon>Maricaulales</taxon>
        <taxon>Maricaulaceae</taxon>
        <taxon>Maricaulis</taxon>
    </lineage>
</organism>
<proteinExistence type="predicted"/>
<dbReference type="GO" id="GO:0016491">
    <property type="term" value="F:oxidoreductase activity"/>
    <property type="evidence" value="ECO:0007669"/>
    <property type="project" value="InterPro"/>
</dbReference>
<name>A0A1G9WZN1_9PROT</name>
<dbReference type="Proteomes" id="UP000199759">
    <property type="component" value="Unassembled WGS sequence"/>
</dbReference>
<dbReference type="Pfam" id="PF01323">
    <property type="entry name" value="DSBA"/>
    <property type="match status" value="1"/>
</dbReference>
<dbReference type="STRING" id="144026.SAMN04488568_1314"/>
<keyword evidence="3" id="KW-1185">Reference proteome</keyword>
<evidence type="ECO:0000259" key="1">
    <source>
        <dbReference type="Pfam" id="PF01323"/>
    </source>
</evidence>
<reference evidence="2 3" key="1">
    <citation type="submission" date="2016-10" db="EMBL/GenBank/DDBJ databases">
        <authorList>
            <person name="de Groot N.N."/>
        </authorList>
    </citation>
    <scope>NUCLEOTIDE SEQUENCE [LARGE SCALE GENOMIC DNA]</scope>
    <source>
        <strain evidence="2 3">DSM 16077</strain>
    </source>
</reference>
<dbReference type="InterPro" id="IPR036249">
    <property type="entry name" value="Thioredoxin-like_sf"/>
</dbReference>
<dbReference type="GO" id="GO:0016853">
    <property type="term" value="F:isomerase activity"/>
    <property type="evidence" value="ECO:0007669"/>
    <property type="project" value="UniProtKB-KW"/>
</dbReference>
<evidence type="ECO:0000313" key="3">
    <source>
        <dbReference type="Proteomes" id="UP000199759"/>
    </source>
</evidence>